<organism evidence="1 2">
    <name type="scientific">Streptomyces malaysiensis</name>
    <dbReference type="NCBI Taxonomy" id="92644"/>
    <lineage>
        <taxon>Bacteria</taxon>
        <taxon>Bacillati</taxon>
        <taxon>Actinomycetota</taxon>
        <taxon>Actinomycetes</taxon>
        <taxon>Kitasatosporales</taxon>
        <taxon>Streptomycetaceae</taxon>
        <taxon>Streptomyces</taxon>
        <taxon>Streptomyces violaceusniger group</taxon>
    </lineage>
</organism>
<name>A0ABX6W2X8_STRMQ</name>
<protein>
    <submittedName>
        <fullName evidence="1">Uncharacterized protein</fullName>
    </submittedName>
</protein>
<evidence type="ECO:0000313" key="1">
    <source>
        <dbReference type="EMBL" id="QPI55298.1"/>
    </source>
</evidence>
<accession>A0ABX6W2X8</accession>
<proteinExistence type="predicted"/>
<dbReference type="Proteomes" id="UP000663421">
    <property type="component" value="Chromosome"/>
</dbReference>
<dbReference type="EMBL" id="CP065050">
    <property type="protein sequence ID" value="QPI55298.1"/>
    <property type="molecule type" value="Genomic_DNA"/>
</dbReference>
<keyword evidence="2" id="KW-1185">Reference proteome</keyword>
<gene>
    <name evidence="1" type="ORF">I1A49_10505</name>
</gene>
<sequence length="320" mass="35858">MTLGRIGMALTGLDITDMATELRERWFPGEVPQRITVDSHEVSPSADWIERHLGRTGEGAEEGVDEGAVEGPDVVAAFFGDNSDRYLTVHANKMVRLSFDFEGEAAELVDALSDYPFEIASFQSRYREWQAKEKYWAPSFGGAHFPHGWACAFRGEGHRSLVSRRWLDTGPWHLLLGPNDTTLVQFHDLKLGAAEALAQAKPAHEHMGHSNEGGFLRTPYVYRKEIKGFYDASRRVLKVVVLGRTVPAVEMRDACAARRDNLLAPEQPVDNVAFVFLDPAEARAHLPRLWPYGLECWTVIDDVETRLDTEERPEGAGDRA</sequence>
<evidence type="ECO:0000313" key="2">
    <source>
        <dbReference type="Proteomes" id="UP000663421"/>
    </source>
</evidence>
<reference evidence="1 2" key="1">
    <citation type="submission" date="2020-11" db="EMBL/GenBank/DDBJ databases">
        <title>Complete genome sequence unveiled secondary metabolic potentials in Streptomyces solisilvae HNM0141.</title>
        <authorList>
            <person name="Huang X."/>
        </authorList>
    </citation>
    <scope>NUCLEOTIDE SEQUENCE [LARGE SCALE GENOMIC DNA]</scope>
    <source>
        <strain evidence="1 2">HNM0141</strain>
    </source>
</reference>